<dbReference type="PROSITE" id="PS01117">
    <property type="entry name" value="HTH_MARR_1"/>
    <property type="match status" value="1"/>
</dbReference>
<dbReference type="InterPro" id="IPR036388">
    <property type="entry name" value="WH-like_DNA-bd_sf"/>
</dbReference>
<evidence type="ECO:0000313" key="6">
    <source>
        <dbReference type="Proteomes" id="UP000295722"/>
    </source>
</evidence>
<dbReference type="PANTHER" id="PTHR39515">
    <property type="entry name" value="CONSERVED PROTEIN"/>
    <property type="match status" value="1"/>
</dbReference>
<dbReference type="PANTHER" id="PTHR39515:SF2">
    <property type="entry name" value="HTH-TYPE TRANSCRIPTIONAL REGULATOR RV0880"/>
    <property type="match status" value="1"/>
</dbReference>
<dbReference type="SMART" id="SM00347">
    <property type="entry name" value="HTH_MARR"/>
    <property type="match status" value="1"/>
</dbReference>
<dbReference type="OrthoDB" id="3215377at2"/>
<evidence type="ECO:0000256" key="3">
    <source>
        <dbReference type="ARBA" id="ARBA00023163"/>
    </source>
</evidence>
<dbReference type="GO" id="GO:0003700">
    <property type="term" value="F:DNA-binding transcription factor activity"/>
    <property type="evidence" value="ECO:0007669"/>
    <property type="project" value="InterPro"/>
</dbReference>
<accession>A0A4R5M861</accession>
<dbReference type="Pfam" id="PF01047">
    <property type="entry name" value="MarR"/>
    <property type="match status" value="1"/>
</dbReference>
<dbReference type="AlphaFoldDB" id="A0A4R5M861"/>
<keyword evidence="6" id="KW-1185">Reference proteome</keyword>
<evidence type="ECO:0000313" key="5">
    <source>
        <dbReference type="EMBL" id="TDG22072.1"/>
    </source>
</evidence>
<organism evidence="5 6">
    <name type="scientific">Paraburkholderia silviterrae</name>
    <dbReference type="NCBI Taxonomy" id="2528715"/>
    <lineage>
        <taxon>Bacteria</taxon>
        <taxon>Pseudomonadati</taxon>
        <taxon>Pseudomonadota</taxon>
        <taxon>Betaproteobacteria</taxon>
        <taxon>Burkholderiales</taxon>
        <taxon>Burkholderiaceae</taxon>
        <taxon>Paraburkholderia</taxon>
    </lineage>
</organism>
<dbReference type="InterPro" id="IPR000835">
    <property type="entry name" value="HTH_MarR-typ"/>
</dbReference>
<reference evidence="5 6" key="1">
    <citation type="submission" date="2019-03" db="EMBL/GenBank/DDBJ databases">
        <title>Paraburkholderia sp. 4M-K11, isolated from subtropical forest soil.</title>
        <authorList>
            <person name="Gao Z.-H."/>
            <person name="Qiu L.-H."/>
        </authorList>
    </citation>
    <scope>NUCLEOTIDE SEQUENCE [LARGE SCALE GENOMIC DNA]</scope>
    <source>
        <strain evidence="5 6">4M-K11</strain>
    </source>
</reference>
<dbReference type="Gene3D" id="1.10.10.10">
    <property type="entry name" value="Winged helix-like DNA-binding domain superfamily/Winged helix DNA-binding domain"/>
    <property type="match status" value="1"/>
</dbReference>
<keyword evidence="3" id="KW-0804">Transcription</keyword>
<proteinExistence type="predicted"/>
<dbReference type="InterPro" id="IPR052526">
    <property type="entry name" value="HTH-type_Bedaq_tolerance"/>
</dbReference>
<comment type="caution">
    <text evidence="5">The sequence shown here is derived from an EMBL/GenBank/DDBJ whole genome shotgun (WGS) entry which is preliminary data.</text>
</comment>
<dbReference type="SUPFAM" id="SSF46785">
    <property type="entry name" value="Winged helix' DNA-binding domain"/>
    <property type="match status" value="1"/>
</dbReference>
<protein>
    <submittedName>
        <fullName evidence="5">MarR family transcriptional regulator</fullName>
    </submittedName>
</protein>
<sequence>MKRARQPDPSPDTIAADLMLALGQFVRRLRSEANPHELNLSQMGALARLERQGPATTADLARMEAMKPQSMKVILAGLEEDGLVERRPHPSDGRQILFVLTASGAEERRRRSVAKREWMMAALATFQPEELRALEAAIPLISRLGNLPSDDSA</sequence>
<keyword evidence="1" id="KW-0805">Transcription regulation</keyword>
<dbReference type="RefSeq" id="WP_133196472.1">
    <property type="nucleotide sequence ID" value="NZ_JBHUCW010000024.1"/>
</dbReference>
<keyword evidence="2" id="KW-0238">DNA-binding</keyword>
<dbReference type="PROSITE" id="PS50995">
    <property type="entry name" value="HTH_MARR_2"/>
    <property type="match status" value="1"/>
</dbReference>
<dbReference type="GO" id="GO:0003677">
    <property type="term" value="F:DNA binding"/>
    <property type="evidence" value="ECO:0007669"/>
    <property type="project" value="UniProtKB-KW"/>
</dbReference>
<dbReference type="InterPro" id="IPR036390">
    <property type="entry name" value="WH_DNA-bd_sf"/>
</dbReference>
<dbReference type="Proteomes" id="UP000295722">
    <property type="component" value="Unassembled WGS sequence"/>
</dbReference>
<evidence type="ECO:0000256" key="2">
    <source>
        <dbReference type="ARBA" id="ARBA00023125"/>
    </source>
</evidence>
<gene>
    <name evidence="5" type="ORF">EYW47_19495</name>
</gene>
<dbReference type="InterPro" id="IPR023187">
    <property type="entry name" value="Tscrpt_reg_MarR-type_CS"/>
</dbReference>
<evidence type="ECO:0000256" key="1">
    <source>
        <dbReference type="ARBA" id="ARBA00023015"/>
    </source>
</evidence>
<evidence type="ECO:0000259" key="4">
    <source>
        <dbReference type="PROSITE" id="PS50995"/>
    </source>
</evidence>
<feature type="domain" description="HTH marR-type" evidence="4">
    <location>
        <begin position="15"/>
        <end position="146"/>
    </location>
</feature>
<name>A0A4R5M861_9BURK</name>
<dbReference type="EMBL" id="SMRP01000009">
    <property type="protein sequence ID" value="TDG22072.1"/>
    <property type="molecule type" value="Genomic_DNA"/>
</dbReference>